<name>A0A6A6VMM6_9PLEO</name>
<proteinExistence type="predicted"/>
<accession>A0A6A6VMM6</accession>
<keyword evidence="3" id="KW-1185">Reference proteome</keyword>
<evidence type="ECO:0000313" key="2">
    <source>
        <dbReference type="EMBL" id="KAF2751872.1"/>
    </source>
</evidence>
<gene>
    <name evidence="2" type="ORF">M011DRAFT_394318</name>
</gene>
<feature type="compositionally biased region" description="Basic and acidic residues" evidence="1">
    <location>
        <begin position="166"/>
        <end position="198"/>
    </location>
</feature>
<evidence type="ECO:0008006" key="4">
    <source>
        <dbReference type="Google" id="ProtNLM"/>
    </source>
</evidence>
<organism evidence="2 3">
    <name type="scientific">Sporormia fimetaria CBS 119925</name>
    <dbReference type="NCBI Taxonomy" id="1340428"/>
    <lineage>
        <taxon>Eukaryota</taxon>
        <taxon>Fungi</taxon>
        <taxon>Dikarya</taxon>
        <taxon>Ascomycota</taxon>
        <taxon>Pezizomycotina</taxon>
        <taxon>Dothideomycetes</taxon>
        <taxon>Pleosporomycetidae</taxon>
        <taxon>Pleosporales</taxon>
        <taxon>Sporormiaceae</taxon>
        <taxon>Sporormia</taxon>
    </lineage>
</organism>
<protein>
    <recommendedName>
        <fullName evidence="4">Pre-mRNA-splicing factor 38B</fullName>
    </recommendedName>
</protein>
<feature type="compositionally biased region" description="Basic residues" evidence="1">
    <location>
        <begin position="203"/>
        <end position="213"/>
    </location>
</feature>
<dbReference type="Proteomes" id="UP000799440">
    <property type="component" value="Unassembled WGS sequence"/>
</dbReference>
<evidence type="ECO:0000313" key="3">
    <source>
        <dbReference type="Proteomes" id="UP000799440"/>
    </source>
</evidence>
<reference evidence="2" key="1">
    <citation type="journal article" date="2020" name="Stud. Mycol.">
        <title>101 Dothideomycetes genomes: a test case for predicting lifestyles and emergence of pathogens.</title>
        <authorList>
            <person name="Haridas S."/>
            <person name="Albert R."/>
            <person name="Binder M."/>
            <person name="Bloem J."/>
            <person name="Labutti K."/>
            <person name="Salamov A."/>
            <person name="Andreopoulos B."/>
            <person name="Baker S."/>
            <person name="Barry K."/>
            <person name="Bills G."/>
            <person name="Bluhm B."/>
            <person name="Cannon C."/>
            <person name="Castanera R."/>
            <person name="Culley D."/>
            <person name="Daum C."/>
            <person name="Ezra D."/>
            <person name="Gonzalez J."/>
            <person name="Henrissat B."/>
            <person name="Kuo A."/>
            <person name="Liang C."/>
            <person name="Lipzen A."/>
            <person name="Lutzoni F."/>
            <person name="Magnuson J."/>
            <person name="Mondo S."/>
            <person name="Nolan M."/>
            <person name="Ohm R."/>
            <person name="Pangilinan J."/>
            <person name="Park H.-J."/>
            <person name="Ramirez L."/>
            <person name="Alfaro M."/>
            <person name="Sun H."/>
            <person name="Tritt A."/>
            <person name="Yoshinaga Y."/>
            <person name="Zwiers L.-H."/>
            <person name="Turgeon B."/>
            <person name="Goodwin S."/>
            <person name="Spatafora J."/>
            <person name="Crous P."/>
            <person name="Grigoriev I."/>
        </authorList>
    </citation>
    <scope>NUCLEOTIDE SEQUENCE</scope>
    <source>
        <strain evidence="2">CBS 119925</strain>
    </source>
</reference>
<feature type="region of interest" description="Disordered" evidence="1">
    <location>
        <begin position="63"/>
        <end position="304"/>
    </location>
</feature>
<evidence type="ECO:0000256" key="1">
    <source>
        <dbReference type="SAM" id="MobiDB-lite"/>
    </source>
</evidence>
<dbReference type="OrthoDB" id="2431475at2759"/>
<dbReference type="PANTHER" id="PTHR40132">
    <property type="entry name" value="PRE-MRNA-SPLICING FACTOR 38B"/>
    <property type="match status" value="1"/>
</dbReference>
<feature type="region of interest" description="Disordered" evidence="1">
    <location>
        <begin position="357"/>
        <end position="387"/>
    </location>
</feature>
<feature type="compositionally biased region" description="Basic and acidic residues" evidence="1">
    <location>
        <begin position="69"/>
        <end position="89"/>
    </location>
</feature>
<feature type="compositionally biased region" description="Basic and acidic residues" evidence="1">
    <location>
        <begin position="241"/>
        <end position="265"/>
    </location>
</feature>
<feature type="compositionally biased region" description="Basic residues" evidence="1">
    <location>
        <begin position="222"/>
        <end position="240"/>
    </location>
</feature>
<dbReference type="PANTHER" id="PTHR40132:SF1">
    <property type="entry name" value="PRE-MRNA-SPLICING FACTOR 38B"/>
    <property type="match status" value="1"/>
</dbReference>
<dbReference type="EMBL" id="MU006561">
    <property type="protein sequence ID" value="KAF2751872.1"/>
    <property type="molecule type" value="Genomic_DNA"/>
</dbReference>
<dbReference type="AlphaFoldDB" id="A0A6A6VMM6"/>
<sequence length="403" mass="47477">MTGKDLDDDNYVANLLKQDAQKSAKQYKMVGLDALVPNRPRSNAPKPNMRFLNNLIRDTDNHNSALLAKEAKESKARLRRMNREPRESGRLTPPNVSEEEEGYRKRKRQWRDDDDREERKRRHARYRDSEEESEQESRRSRHRNRRRKHEDEEPRSSRRKHTSTRSGDEHDSSEGESEHEKRSRHGEERVRRRERNHDPSSSSRRKHTSHKSSRHEGSPPRPRSRSRDKTHRRSRRRHRSRSGERLHRERSQDKRNHSRHDRNLDSESDPLEDIVGPLPPRPASPVRARGRGAHKANDMDMDARFSSTYDPKVDVQLDADVEDEWGDALEALRDRQRWKQQGAERLKAAGFSDEQVKKWETGGEKGEDDVRWASKGEGREWDRGKVLDADGQVQVKADWGRLT</sequence>
<feature type="compositionally biased region" description="Basic residues" evidence="1">
    <location>
        <begin position="139"/>
        <end position="148"/>
    </location>
</feature>